<accession>A0A0K0DKD3</accession>
<feature type="signal peptide" evidence="1">
    <location>
        <begin position="1"/>
        <end position="18"/>
    </location>
</feature>
<sequence length="99" mass="11807">MFTGIHHVFLLIIPILTCEYKAPSEEDVTYAITEYPEGHRPKRESRSWDWMRIETEYDPTFNILDEEKKEVLEDMITSARDYFESILKVQRLGSIQLRP</sequence>
<organism evidence="2 3">
    <name type="scientific">Angiostrongylus cantonensis</name>
    <name type="common">Rat lungworm</name>
    <dbReference type="NCBI Taxonomy" id="6313"/>
    <lineage>
        <taxon>Eukaryota</taxon>
        <taxon>Metazoa</taxon>
        <taxon>Ecdysozoa</taxon>
        <taxon>Nematoda</taxon>
        <taxon>Chromadorea</taxon>
        <taxon>Rhabditida</taxon>
        <taxon>Rhabditina</taxon>
        <taxon>Rhabditomorpha</taxon>
        <taxon>Strongyloidea</taxon>
        <taxon>Metastrongylidae</taxon>
        <taxon>Angiostrongylus</taxon>
    </lineage>
</organism>
<evidence type="ECO:0000256" key="1">
    <source>
        <dbReference type="SAM" id="SignalP"/>
    </source>
</evidence>
<dbReference type="AlphaFoldDB" id="A0A0K0DKD3"/>
<keyword evidence="1" id="KW-0732">Signal</keyword>
<evidence type="ECO:0000313" key="2">
    <source>
        <dbReference type="Proteomes" id="UP000035642"/>
    </source>
</evidence>
<dbReference type="STRING" id="6313.A0A0K0DKD3"/>
<dbReference type="WBParaSite" id="ACAC_0001196301-mRNA-1">
    <property type="protein sequence ID" value="ACAC_0001196301-mRNA-1"/>
    <property type="gene ID" value="ACAC_0001196301"/>
</dbReference>
<protein>
    <submittedName>
        <fullName evidence="3">Peptidase_M13_N domain-containing protein</fullName>
    </submittedName>
</protein>
<name>A0A0K0DKD3_ANGCA</name>
<reference evidence="2" key="1">
    <citation type="submission" date="2012-09" db="EMBL/GenBank/DDBJ databases">
        <authorList>
            <person name="Martin A.A."/>
        </authorList>
    </citation>
    <scope>NUCLEOTIDE SEQUENCE</scope>
</reference>
<evidence type="ECO:0000313" key="3">
    <source>
        <dbReference type="WBParaSite" id="ACAC_0001196301-mRNA-1"/>
    </source>
</evidence>
<reference evidence="3" key="2">
    <citation type="submission" date="2017-02" db="UniProtKB">
        <authorList>
            <consortium name="WormBaseParasite"/>
        </authorList>
    </citation>
    <scope>IDENTIFICATION</scope>
</reference>
<proteinExistence type="predicted"/>
<keyword evidence="2" id="KW-1185">Reference proteome</keyword>
<feature type="chain" id="PRO_5005326847" evidence="1">
    <location>
        <begin position="19"/>
        <end position="99"/>
    </location>
</feature>
<dbReference type="Proteomes" id="UP000035642">
    <property type="component" value="Unassembled WGS sequence"/>
</dbReference>